<dbReference type="GO" id="GO:0010389">
    <property type="term" value="P:regulation of G2/M transition of mitotic cell cycle"/>
    <property type="evidence" value="ECO:0007669"/>
    <property type="project" value="TreeGrafter"/>
</dbReference>
<evidence type="ECO:0000259" key="14">
    <source>
        <dbReference type="PROSITE" id="PS50011"/>
    </source>
</evidence>
<evidence type="ECO:0000256" key="10">
    <source>
        <dbReference type="ARBA" id="ARBA00048367"/>
    </source>
</evidence>
<dbReference type="FunFam" id="3.30.200.20:FF:000579">
    <property type="entry name" value="cyclin-dependent kinase 20"/>
    <property type="match status" value="1"/>
</dbReference>
<dbReference type="PANTHER" id="PTHR24056:SF254">
    <property type="entry name" value="CYCLIN-DEPENDENT KINASE 2"/>
    <property type="match status" value="1"/>
</dbReference>
<dbReference type="GO" id="GO:0000082">
    <property type="term" value="P:G1/S transition of mitotic cell cycle"/>
    <property type="evidence" value="ECO:0007669"/>
    <property type="project" value="TreeGrafter"/>
</dbReference>
<dbReference type="InterPro" id="IPR017441">
    <property type="entry name" value="Protein_kinase_ATP_BS"/>
</dbReference>
<evidence type="ECO:0000256" key="8">
    <source>
        <dbReference type="ARBA" id="ARBA00039266"/>
    </source>
</evidence>
<dbReference type="GO" id="GO:0005737">
    <property type="term" value="C:cytoplasm"/>
    <property type="evidence" value="ECO:0007669"/>
    <property type="project" value="TreeGrafter"/>
</dbReference>
<evidence type="ECO:0000256" key="11">
    <source>
        <dbReference type="PROSITE-ProRule" id="PRU10141"/>
    </source>
</evidence>
<feature type="domain" description="Protein kinase" evidence="14">
    <location>
        <begin position="79"/>
        <end position="367"/>
    </location>
</feature>
<evidence type="ECO:0000313" key="16">
    <source>
        <dbReference type="Proteomes" id="UP000242146"/>
    </source>
</evidence>
<dbReference type="Proteomes" id="UP000242146">
    <property type="component" value="Unassembled WGS sequence"/>
</dbReference>
<keyword evidence="7 11" id="KW-0067">ATP-binding</keyword>
<dbReference type="InterPro" id="IPR050108">
    <property type="entry name" value="CDK"/>
</dbReference>
<dbReference type="PANTHER" id="PTHR24056">
    <property type="entry name" value="CELL DIVISION PROTEIN KINASE"/>
    <property type="match status" value="1"/>
</dbReference>
<feature type="binding site" evidence="11">
    <location>
        <position position="108"/>
    </location>
    <ligand>
        <name>ATP</name>
        <dbReference type="ChEBI" id="CHEBI:30616"/>
    </ligand>
</feature>
<dbReference type="GO" id="GO:0007165">
    <property type="term" value="P:signal transduction"/>
    <property type="evidence" value="ECO:0007669"/>
    <property type="project" value="TreeGrafter"/>
</dbReference>
<dbReference type="PROSITE" id="PS50011">
    <property type="entry name" value="PROTEIN_KINASE_DOM"/>
    <property type="match status" value="1"/>
</dbReference>
<dbReference type="OrthoDB" id="1732493at2759"/>
<comment type="similarity">
    <text evidence="1">Belongs to the protein kinase superfamily. CMGC Ser/Thr protein kinase family. CDC2/CDKX subfamily.</text>
</comment>
<dbReference type="GO" id="GO:0000307">
    <property type="term" value="C:cyclin-dependent protein kinase holoenzyme complex"/>
    <property type="evidence" value="ECO:0007669"/>
    <property type="project" value="TreeGrafter"/>
</dbReference>
<dbReference type="InterPro" id="IPR000719">
    <property type="entry name" value="Prot_kinase_dom"/>
</dbReference>
<evidence type="ECO:0000256" key="4">
    <source>
        <dbReference type="ARBA" id="ARBA00022679"/>
    </source>
</evidence>
<keyword evidence="4" id="KW-0808">Transferase</keyword>
<dbReference type="GO" id="GO:0004693">
    <property type="term" value="F:cyclin-dependent protein serine/threonine kinase activity"/>
    <property type="evidence" value="ECO:0007669"/>
    <property type="project" value="UniProtKB-EC"/>
</dbReference>
<dbReference type="AlphaFoldDB" id="A0A1X2GWT1"/>
<dbReference type="GO" id="GO:0030332">
    <property type="term" value="F:cyclin binding"/>
    <property type="evidence" value="ECO:0007669"/>
    <property type="project" value="TreeGrafter"/>
</dbReference>
<dbReference type="SMART" id="SM00220">
    <property type="entry name" value="S_TKc"/>
    <property type="match status" value="1"/>
</dbReference>
<dbReference type="FunFam" id="1.10.510.10:FF:000611">
    <property type="entry name" value="CMGC family protein kinase"/>
    <property type="match status" value="1"/>
</dbReference>
<comment type="catalytic activity">
    <reaction evidence="10">
        <text>L-seryl-[protein] + ATP = O-phospho-L-seryl-[protein] + ADP + H(+)</text>
        <dbReference type="Rhea" id="RHEA:17989"/>
        <dbReference type="Rhea" id="RHEA-COMP:9863"/>
        <dbReference type="Rhea" id="RHEA-COMP:11604"/>
        <dbReference type="ChEBI" id="CHEBI:15378"/>
        <dbReference type="ChEBI" id="CHEBI:29999"/>
        <dbReference type="ChEBI" id="CHEBI:30616"/>
        <dbReference type="ChEBI" id="CHEBI:83421"/>
        <dbReference type="ChEBI" id="CHEBI:456216"/>
        <dbReference type="EC" id="2.7.11.22"/>
    </reaction>
</comment>
<dbReference type="SUPFAM" id="SSF56112">
    <property type="entry name" value="Protein kinase-like (PK-like)"/>
    <property type="match status" value="1"/>
</dbReference>
<comment type="catalytic activity">
    <reaction evidence="9">
        <text>L-threonyl-[protein] + ATP = O-phospho-L-threonyl-[protein] + ADP + H(+)</text>
        <dbReference type="Rhea" id="RHEA:46608"/>
        <dbReference type="Rhea" id="RHEA-COMP:11060"/>
        <dbReference type="Rhea" id="RHEA-COMP:11605"/>
        <dbReference type="ChEBI" id="CHEBI:15378"/>
        <dbReference type="ChEBI" id="CHEBI:30013"/>
        <dbReference type="ChEBI" id="CHEBI:30616"/>
        <dbReference type="ChEBI" id="CHEBI:61977"/>
        <dbReference type="ChEBI" id="CHEBI:456216"/>
        <dbReference type="EC" id="2.7.11.22"/>
    </reaction>
</comment>
<keyword evidence="6 15" id="KW-0418">Kinase</keyword>
<evidence type="ECO:0000256" key="1">
    <source>
        <dbReference type="ARBA" id="ARBA00006485"/>
    </source>
</evidence>
<feature type="compositionally biased region" description="Basic and acidic residues" evidence="13">
    <location>
        <begin position="60"/>
        <end position="70"/>
    </location>
</feature>
<accession>A0A1X2GWT1</accession>
<dbReference type="STRING" id="101127.A0A1X2GWT1"/>
<dbReference type="PROSITE" id="PS00107">
    <property type="entry name" value="PROTEIN_KINASE_ATP"/>
    <property type="match status" value="1"/>
</dbReference>
<evidence type="ECO:0000256" key="5">
    <source>
        <dbReference type="ARBA" id="ARBA00022741"/>
    </source>
</evidence>
<dbReference type="Gene3D" id="3.30.200.20">
    <property type="entry name" value="Phosphorylase Kinase, domain 1"/>
    <property type="match status" value="1"/>
</dbReference>
<dbReference type="Gene3D" id="1.10.510.10">
    <property type="entry name" value="Transferase(Phosphotransferase) domain 1"/>
    <property type="match status" value="1"/>
</dbReference>
<evidence type="ECO:0000313" key="15">
    <source>
        <dbReference type="EMBL" id="ORX62436.1"/>
    </source>
</evidence>
<comment type="caution">
    <text evidence="15">The sequence shown here is derived from an EMBL/GenBank/DDBJ whole genome shotgun (WGS) entry which is preliminary data.</text>
</comment>
<reference evidence="15 16" key="1">
    <citation type="submission" date="2016-07" db="EMBL/GenBank/DDBJ databases">
        <title>Pervasive Adenine N6-methylation of Active Genes in Fungi.</title>
        <authorList>
            <consortium name="DOE Joint Genome Institute"/>
            <person name="Mondo S.J."/>
            <person name="Dannebaum R.O."/>
            <person name="Kuo R.C."/>
            <person name="Labutti K."/>
            <person name="Haridas S."/>
            <person name="Kuo A."/>
            <person name="Salamov A."/>
            <person name="Ahrendt S.R."/>
            <person name="Lipzen A."/>
            <person name="Sullivan W."/>
            <person name="Andreopoulos W.B."/>
            <person name="Clum A."/>
            <person name="Lindquist E."/>
            <person name="Daum C."/>
            <person name="Ramamoorthy G.K."/>
            <person name="Gryganskyi A."/>
            <person name="Culley D."/>
            <person name="Magnuson J.K."/>
            <person name="James T.Y."/>
            <person name="O'Malley M.A."/>
            <person name="Stajich J.E."/>
            <person name="Spatafora J.W."/>
            <person name="Visel A."/>
            <person name="Grigoriev I.V."/>
        </authorList>
    </citation>
    <scope>NUCLEOTIDE SEQUENCE [LARGE SCALE GENOMIC DNA]</scope>
    <source>
        <strain evidence="15 16">NRRL 3301</strain>
    </source>
</reference>
<dbReference type="EC" id="2.7.11.22" evidence="2"/>
<organism evidence="15 16">
    <name type="scientific">Hesseltinella vesiculosa</name>
    <dbReference type="NCBI Taxonomy" id="101127"/>
    <lineage>
        <taxon>Eukaryota</taxon>
        <taxon>Fungi</taxon>
        <taxon>Fungi incertae sedis</taxon>
        <taxon>Mucoromycota</taxon>
        <taxon>Mucoromycotina</taxon>
        <taxon>Mucoromycetes</taxon>
        <taxon>Mucorales</taxon>
        <taxon>Cunninghamellaceae</taxon>
        <taxon>Hesseltinella</taxon>
    </lineage>
</organism>
<dbReference type="InterPro" id="IPR011009">
    <property type="entry name" value="Kinase-like_dom_sf"/>
</dbReference>
<evidence type="ECO:0000256" key="7">
    <source>
        <dbReference type="ARBA" id="ARBA00022840"/>
    </source>
</evidence>
<sequence length="376" mass="43108">MSRHLRAPRPLPEEMCKASKGLGNRTLDDCLPLALLTKEDRVQEMKDKCKDDPDTTNVDGSKDAIDERREERDIIDQGYTKMGKIGEGTYGEVFRAIHKATNSTVALKRVHLHISHGGISTTALREIALLKEIKHKNVLRLRDLIYRDTNLYLVFDYSDVDLRRYIEKVGRPGLTYKHIKSFTHQILSGLQYIHSHRILHRDLKPQNILINRSGMVTIADFGLSRSFGVPMRAYTHNVITLWYRAPEILLGGLYYSTAVDMWSVGCIMIEMATLAPAFPGDSQIDELFNIFQFLGTPDENVWPGISTYPCFENNWPPWKRRDFQKHILELKPTAPISTSMIELIESLLTYDPANRISAKAAEAHEFFFDDISMLHF</sequence>
<dbReference type="GO" id="GO:0005634">
    <property type="term" value="C:nucleus"/>
    <property type="evidence" value="ECO:0007669"/>
    <property type="project" value="TreeGrafter"/>
</dbReference>
<dbReference type="GO" id="GO:0005524">
    <property type="term" value="F:ATP binding"/>
    <property type="evidence" value="ECO:0007669"/>
    <property type="project" value="UniProtKB-UniRule"/>
</dbReference>
<dbReference type="GO" id="GO:0010468">
    <property type="term" value="P:regulation of gene expression"/>
    <property type="evidence" value="ECO:0007669"/>
    <property type="project" value="TreeGrafter"/>
</dbReference>
<dbReference type="CDD" id="cd07829">
    <property type="entry name" value="STKc_CDK_like"/>
    <property type="match status" value="1"/>
</dbReference>
<evidence type="ECO:0000256" key="13">
    <source>
        <dbReference type="SAM" id="MobiDB-lite"/>
    </source>
</evidence>
<protein>
    <recommendedName>
        <fullName evidence="8">Cyclin-dependent kinase 1</fullName>
        <ecNumber evidence="2">2.7.11.22</ecNumber>
    </recommendedName>
</protein>
<keyword evidence="5 11" id="KW-0547">Nucleotide-binding</keyword>
<keyword evidence="3 12" id="KW-0723">Serine/threonine-protein kinase</keyword>
<dbReference type="PROSITE" id="PS00108">
    <property type="entry name" value="PROTEIN_KINASE_ST"/>
    <property type="match status" value="1"/>
</dbReference>
<name>A0A1X2GWT1_9FUNG</name>
<evidence type="ECO:0000256" key="6">
    <source>
        <dbReference type="ARBA" id="ARBA00022777"/>
    </source>
</evidence>
<dbReference type="Pfam" id="PF00069">
    <property type="entry name" value="Pkinase"/>
    <property type="match status" value="1"/>
</dbReference>
<proteinExistence type="inferred from homology"/>
<evidence type="ECO:0000256" key="9">
    <source>
        <dbReference type="ARBA" id="ARBA00047811"/>
    </source>
</evidence>
<gene>
    <name evidence="15" type="ORF">DM01DRAFT_1331860</name>
</gene>
<feature type="region of interest" description="Disordered" evidence="13">
    <location>
        <begin position="46"/>
        <end position="70"/>
    </location>
</feature>
<dbReference type="InterPro" id="IPR008271">
    <property type="entry name" value="Ser/Thr_kinase_AS"/>
</dbReference>
<dbReference type="EMBL" id="MCGT01000002">
    <property type="protein sequence ID" value="ORX62436.1"/>
    <property type="molecule type" value="Genomic_DNA"/>
</dbReference>
<evidence type="ECO:0000256" key="12">
    <source>
        <dbReference type="RuleBase" id="RU000304"/>
    </source>
</evidence>
<keyword evidence="16" id="KW-1185">Reference proteome</keyword>
<evidence type="ECO:0000256" key="3">
    <source>
        <dbReference type="ARBA" id="ARBA00022527"/>
    </source>
</evidence>
<evidence type="ECO:0000256" key="2">
    <source>
        <dbReference type="ARBA" id="ARBA00012425"/>
    </source>
</evidence>